<sequence length="43" mass="4967">TNLGRLIALGAFKRRPNIKGKWLKSKEQLLGHRIKVFQPALRI</sequence>
<evidence type="ECO:0000313" key="1">
    <source>
        <dbReference type="EMBL" id="GAJ17445.1"/>
    </source>
</evidence>
<comment type="caution">
    <text evidence="1">The sequence shown here is derived from an EMBL/GenBank/DDBJ whole genome shotgun (WGS) entry which is preliminary data.</text>
</comment>
<name>X1VYP2_9ZZZZ</name>
<organism evidence="1">
    <name type="scientific">marine sediment metagenome</name>
    <dbReference type="NCBI Taxonomy" id="412755"/>
    <lineage>
        <taxon>unclassified sequences</taxon>
        <taxon>metagenomes</taxon>
        <taxon>ecological metagenomes</taxon>
    </lineage>
</organism>
<proteinExistence type="predicted"/>
<reference evidence="1" key="1">
    <citation type="journal article" date="2014" name="Front. Microbiol.">
        <title>High frequency of phylogenetically diverse reductive dehalogenase-homologous genes in deep subseafloor sedimentary metagenomes.</title>
        <authorList>
            <person name="Kawai M."/>
            <person name="Futagami T."/>
            <person name="Toyoda A."/>
            <person name="Takaki Y."/>
            <person name="Nishi S."/>
            <person name="Hori S."/>
            <person name="Arai W."/>
            <person name="Tsubouchi T."/>
            <person name="Morono Y."/>
            <person name="Uchiyama I."/>
            <person name="Ito T."/>
            <person name="Fujiyama A."/>
            <person name="Inagaki F."/>
            <person name="Takami H."/>
        </authorList>
    </citation>
    <scope>NUCLEOTIDE SEQUENCE</scope>
    <source>
        <strain evidence="1">Expedition CK06-06</strain>
    </source>
</reference>
<dbReference type="EMBL" id="BARW01040357">
    <property type="protein sequence ID" value="GAJ17445.1"/>
    <property type="molecule type" value="Genomic_DNA"/>
</dbReference>
<gene>
    <name evidence="1" type="ORF">S12H4_61020</name>
</gene>
<protein>
    <submittedName>
        <fullName evidence="1">Uncharacterized protein</fullName>
    </submittedName>
</protein>
<dbReference type="AlphaFoldDB" id="X1VYP2"/>
<feature type="non-terminal residue" evidence="1">
    <location>
        <position position="1"/>
    </location>
</feature>
<accession>X1VYP2</accession>